<reference evidence="3" key="1">
    <citation type="submission" date="2021-01" db="EMBL/GenBank/DDBJ databases">
        <authorList>
            <person name="Corre E."/>
            <person name="Pelletier E."/>
            <person name="Niang G."/>
            <person name="Scheremetjew M."/>
            <person name="Finn R."/>
            <person name="Kale V."/>
            <person name="Holt S."/>
            <person name="Cochrane G."/>
            <person name="Meng A."/>
            <person name="Brown T."/>
            <person name="Cohen L."/>
        </authorList>
    </citation>
    <scope>NUCLEOTIDE SEQUENCE</scope>
    <source>
        <strain evidence="3">CCMP722</strain>
    </source>
</reference>
<evidence type="ECO:0000313" key="3">
    <source>
        <dbReference type="EMBL" id="CAD8670920.1"/>
    </source>
</evidence>
<proteinExistence type="inferred from homology"/>
<dbReference type="InterPro" id="IPR002347">
    <property type="entry name" value="SDR_fam"/>
</dbReference>
<dbReference type="Gene3D" id="3.40.50.720">
    <property type="entry name" value="NAD(P)-binding Rossmann-like Domain"/>
    <property type="match status" value="1"/>
</dbReference>
<dbReference type="SUPFAM" id="SSF51735">
    <property type="entry name" value="NAD(P)-binding Rossmann-fold domains"/>
    <property type="match status" value="1"/>
</dbReference>
<dbReference type="AlphaFoldDB" id="A0A7S0WKU6"/>
<evidence type="ECO:0000256" key="2">
    <source>
        <dbReference type="ARBA" id="ARBA00023002"/>
    </source>
</evidence>
<dbReference type="GO" id="GO:0016491">
    <property type="term" value="F:oxidoreductase activity"/>
    <property type="evidence" value="ECO:0007669"/>
    <property type="project" value="UniProtKB-KW"/>
</dbReference>
<dbReference type="PRINTS" id="PR00081">
    <property type="entry name" value="GDHRDH"/>
</dbReference>
<comment type="similarity">
    <text evidence="1">Belongs to the short-chain dehydrogenases/reductases (SDR) family.</text>
</comment>
<sequence length="402" mass="43486">MSTTIIGAVASHRGLTFADRQVKLKHPVRMCPRSRAVPVRCSVPQAPLSSKDMEEGRGISAFGLHLQTESLTWPLRFFSGATGVSGFGPRSTCDEVAEGQELERRVIMITGANSGIGREAARSLVGANAHVIAVARDVRKLDSLLEDVRTLPGRITPLQCNLDDPASIERLVKYFLKLDMPLHCLLNNAGVAFTKANAKASNGVELQFATNHMGTYLLTKGLLPKLKATGAPTKMARVINVSSCAHANGVVPTLSQVTGAEKVMASYGSTSEDPLVAMNLYSNTKLCNLLHSRWLNRILETEGEFVRAYSVHPGIIVGSDIWRHDALIRTSMKFVEAFNKSVQQGASTLVWAVTAADLEGVGGCYLVDNNVSVPHPKGCDMKEADRLVAMSEELIEMFSLKS</sequence>
<accession>A0A7S0WKU6</accession>
<gene>
    <name evidence="3" type="ORF">POBO1169_LOCUS10664</name>
</gene>
<dbReference type="PANTHER" id="PTHR24320:SF148">
    <property type="entry name" value="NAD(P)-BINDING ROSSMANN-FOLD SUPERFAMILY PROTEIN"/>
    <property type="match status" value="1"/>
</dbReference>
<evidence type="ECO:0000256" key="1">
    <source>
        <dbReference type="ARBA" id="ARBA00006484"/>
    </source>
</evidence>
<dbReference type="EMBL" id="HBFA01020838">
    <property type="protein sequence ID" value="CAD8670920.1"/>
    <property type="molecule type" value="Transcribed_RNA"/>
</dbReference>
<dbReference type="InterPro" id="IPR036291">
    <property type="entry name" value="NAD(P)-bd_dom_sf"/>
</dbReference>
<name>A0A7S0WKU6_9CHLO</name>
<organism evidence="3">
    <name type="scientific">Pyramimonas obovata</name>
    <dbReference type="NCBI Taxonomy" id="1411642"/>
    <lineage>
        <taxon>Eukaryota</taxon>
        <taxon>Viridiplantae</taxon>
        <taxon>Chlorophyta</taxon>
        <taxon>Pyramimonadophyceae</taxon>
        <taxon>Pyramimonadales</taxon>
        <taxon>Pyramimonadaceae</taxon>
        <taxon>Pyramimonas</taxon>
        <taxon>Pyramimonas incertae sedis</taxon>
    </lineage>
</organism>
<dbReference type="PANTHER" id="PTHR24320">
    <property type="entry name" value="RETINOL DEHYDROGENASE"/>
    <property type="match status" value="1"/>
</dbReference>
<dbReference type="Pfam" id="PF00106">
    <property type="entry name" value="adh_short"/>
    <property type="match status" value="1"/>
</dbReference>
<keyword evidence="2" id="KW-0560">Oxidoreductase</keyword>
<protein>
    <recommendedName>
        <fullName evidence="4">Protochlorophyllide reductase</fullName>
    </recommendedName>
</protein>
<evidence type="ECO:0008006" key="4">
    <source>
        <dbReference type="Google" id="ProtNLM"/>
    </source>
</evidence>